<dbReference type="EMBL" id="OZ021739">
    <property type="protein sequence ID" value="CAK9322108.1"/>
    <property type="molecule type" value="Genomic_DNA"/>
</dbReference>
<accession>A0ABP0YNM7</accession>
<dbReference type="Proteomes" id="UP001642487">
    <property type="component" value="Chromosome 5"/>
</dbReference>
<gene>
    <name evidence="1" type="ORF">CITCOLO1_LOCUS14233</name>
</gene>
<protein>
    <submittedName>
        <fullName evidence="1">Uncharacterized protein</fullName>
    </submittedName>
</protein>
<name>A0ABP0YNM7_9ROSI</name>
<organism evidence="1 2">
    <name type="scientific">Citrullus colocynthis</name>
    <name type="common">colocynth</name>
    <dbReference type="NCBI Taxonomy" id="252529"/>
    <lineage>
        <taxon>Eukaryota</taxon>
        <taxon>Viridiplantae</taxon>
        <taxon>Streptophyta</taxon>
        <taxon>Embryophyta</taxon>
        <taxon>Tracheophyta</taxon>
        <taxon>Spermatophyta</taxon>
        <taxon>Magnoliopsida</taxon>
        <taxon>eudicotyledons</taxon>
        <taxon>Gunneridae</taxon>
        <taxon>Pentapetalae</taxon>
        <taxon>rosids</taxon>
        <taxon>fabids</taxon>
        <taxon>Cucurbitales</taxon>
        <taxon>Cucurbitaceae</taxon>
        <taxon>Benincaseae</taxon>
        <taxon>Citrullus</taxon>
    </lineage>
</organism>
<keyword evidence="2" id="KW-1185">Reference proteome</keyword>
<evidence type="ECO:0000313" key="1">
    <source>
        <dbReference type="EMBL" id="CAK9322108.1"/>
    </source>
</evidence>
<reference evidence="1 2" key="1">
    <citation type="submission" date="2024-03" db="EMBL/GenBank/DDBJ databases">
        <authorList>
            <person name="Gkanogiannis A."/>
            <person name="Becerra Lopez-Lavalle L."/>
        </authorList>
    </citation>
    <scope>NUCLEOTIDE SEQUENCE [LARGE SCALE GENOMIC DNA]</scope>
</reference>
<evidence type="ECO:0000313" key="2">
    <source>
        <dbReference type="Proteomes" id="UP001642487"/>
    </source>
</evidence>
<proteinExistence type="predicted"/>
<sequence>MIVRVGLTARAYVAEVDWKDHVIGEFIRRSLERGTLTSNSISILPSSLFYKLCGSSVIDFQLDCRRDLAGHRQP</sequence>